<dbReference type="AlphaFoldDB" id="A0AAD4PYK7"/>
<comment type="caution">
    <text evidence="1">The sequence shown here is derived from an EMBL/GenBank/DDBJ whole genome shotgun (WGS) entry which is preliminary data.</text>
</comment>
<evidence type="ECO:0000313" key="2">
    <source>
        <dbReference type="Proteomes" id="UP001201262"/>
    </source>
</evidence>
<dbReference type="EMBL" id="JAJTJA010000008">
    <property type="protein sequence ID" value="KAH8694902.1"/>
    <property type="molecule type" value="Genomic_DNA"/>
</dbReference>
<gene>
    <name evidence="1" type="ORF">BGW36DRAFT_452667</name>
</gene>
<organism evidence="1 2">
    <name type="scientific">Talaromyces proteolyticus</name>
    <dbReference type="NCBI Taxonomy" id="1131652"/>
    <lineage>
        <taxon>Eukaryota</taxon>
        <taxon>Fungi</taxon>
        <taxon>Dikarya</taxon>
        <taxon>Ascomycota</taxon>
        <taxon>Pezizomycotina</taxon>
        <taxon>Eurotiomycetes</taxon>
        <taxon>Eurotiomycetidae</taxon>
        <taxon>Eurotiales</taxon>
        <taxon>Trichocomaceae</taxon>
        <taxon>Talaromyces</taxon>
        <taxon>Talaromyces sect. Bacilispori</taxon>
    </lineage>
</organism>
<dbReference type="GeneID" id="70252138"/>
<reference evidence="1" key="1">
    <citation type="submission" date="2021-12" db="EMBL/GenBank/DDBJ databases">
        <title>Convergent genome expansion in fungi linked to evolution of root-endophyte symbiosis.</title>
        <authorList>
            <consortium name="DOE Joint Genome Institute"/>
            <person name="Ke Y.-H."/>
            <person name="Bonito G."/>
            <person name="Liao H.-L."/>
            <person name="Looney B."/>
            <person name="Rojas-Flechas A."/>
            <person name="Nash J."/>
            <person name="Hameed K."/>
            <person name="Schadt C."/>
            <person name="Martin F."/>
            <person name="Crous P.W."/>
            <person name="Miettinen O."/>
            <person name="Magnuson J.K."/>
            <person name="Labbe J."/>
            <person name="Jacobson D."/>
            <person name="Doktycz M.J."/>
            <person name="Veneault-Fourrey C."/>
            <person name="Kuo A."/>
            <person name="Mondo S."/>
            <person name="Calhoun S."/>
            <person name="Riley R."/>
            <person name="Ohm R."/>
            <person name="LaButti K."/>
            <person name="Andreopoulos B."/>
            <person name="Pangilinan J."/>
            <person name="Nolan M."/>
            <person name="Tritt A."/>
            <person name="Clum A."/>
            <person name="Lipzen A."/>
            <person name="Daum C."/>
            <person name="Barry K."/>
            <person name="Grigoriev I.V."/>
            <person name="Vilgalys R."/>
        </authorList>
    </citation>
    <scope>NUCLEOTIDE SEQUENCE</scope>
    <source>
        <strain evidence="1">PMI_201</strain>
    </source>
</reference>
<accession>A0AAD4PYK7</accession>
<evidence type="ECO:0000313" key="1">
    <source>
        <dbReference type="EMBL" id="KAH8694902.1"/>
    </source>
</evidence>
<name>A0AAD4PYK7_9EURO</name>
<sequence>MTQDGSQILPWKRMLEEITNVNDLTEKRILSLRSLAFSAIYLPLLKVNKKAFAKWTSKQRPELQTIIEYDARSECVIIKGRPYLPHQTVPIFFNHLFYAIAKNRGLQNFDFVSDMKLKRFTLVSPFEETRLVPEAYLKEKKKAFPSVVLLIGPTTSIKNITLVARRWLIGTFSETETVIAFTLTVNPVPTSVSALIRSKIFERNWGLSDDEIRILYNNVEALGTHVFDWYMENSTVKLGGEWVSHIYIFDRKSPNAKSPVATIRFSAIDYQINTDSMQTQQSTILEVHDEPVLEFQGETVRLNELAHMLHSCIKLEANKMAVALARCKLNQIGILREQILYDGVWRKYPSPGPDQSNQYFQNALGYEQSADQVE</sequence>
<dbReference type="RefSeq" id="XP_046070044.1">
    <property type="nucleotide sequence ID" value="XM_046221851.1"/>
</dbReference>
<dbReference type="Proteomes" id="UP001201262">
    <property type="component" value="Unassembled WGS sequence"/>
</dbReference>
<protein>
    <submittedName>
        <fullName evidence="1">Uncharacterized protein</fullName>
    </submittedName>
</protein>
<keyword evidence="2" id="KW-1185">Reference proteome</keyword>
<proteinExistence type="predicted"/>